<evidence type="ECO:0000313" key="2">
    <source>
        <dbReference type="Proteomes" id="UP000466931"/>
    </source>
</evidence>
<dbReference type="Gene3D" id="6.10.140.2080">
    <property type="match status" value="1"/>
</dbReference>
<sequence>MSPMVKNAAKPLFKAVQFLRAGYPDAAPTQGHIAVLALLPQAGSQRNLSS</sequence>
<accession>A0A7I7XTL7</accession>
<reference evidence="1" key="1">
    <citation type="journal article" date="2019" name="Emerg. Microbes Infect.">
        <title>Comprehensive subspecies identification of 175 nontuberculous mycobacteria species based on 7547 genomic profiles.</title>
        <authorList>
            <person name="Matsumoto Y."/>
            <person name="Kinjo T."/>
            <person name="Motooka D."/>
            <person name="Nabeya D."/>
            <person name="Jung N."/>
            <person name="Uechi K."/>
            <person name="Horii T."/>
            <person name="Iida T."/>
            <person name="Fujita J."/>
            <person name="Nakamura S."/>
        </authorList>
    </citation>
    <scope>NUCLEOTIDE SEQUENCE [LARGE SCALE GENOMIC DNA]</scope>
    <source>
        <strain evidence="1">JCM 13671</strain>
    </source>
</reference>
<organism evidence="1 2">
    <name type="scientific">Mycolicibacterium confluentis</name>
    <dbReference type="NCBI Taxonomy" id="28047"/>
    <lineage>
        <taxon>Bacteria</taxon>
        <taxon>Bacillati</taxon>
        <taxon>Actinomycetota</taxon>
        <taxon>Actinomycetes</taxon>
        <taxon>Mycobacteriales</taxon>
        <taxon>Mycobacteriaceae</taxon>
        <taxon>Mycolicibacterium</taxon>
    </lineage>
</organism>
<evidence type="ECO:0000313" key="1">
    <source>
        <dbReference type="EMBL" id="BBZ32474.1"/>
    </source>
</evidence>
<dbReference type="OrthoDB" id="4641921at2"/>
<keyword evidence="2" id="KW-1185">Reference proteome</keyword>
<dbReference type="AlphaFoldDB" id="A0A7I7XTL7"/>
<name>A0A7I7XTL7_9MYCO</name>
<protein>
    <submittedName>
        <fullName evidence="1">Uncharacterized protein</fullName>
    </submittedName>
</protein>
<proteinExistence type="predicted"/>
<reference evidence="1" key="2">
    <citation type="submission" date="2020-02" db="EMBL/GenBank/DDBJ databases">
        <authorList>
            <person name="Matsumoto Y."/>
            <person name="Motooka D."/>
            <person name="Nakamura S."/>
        </authorList>
    </citation>
    <scope>NUCLEOTIDE SEQUENCE</scope>
    <source>
        <strain evidence="1">JCM 13671</strain>
    </source>
</reference>
<dbReference type="RefSeq" id="WP_109788612.1">
    <property type="nucleotide sequence ID" value="NZ_AP022612.1"/>
</dbReference>
<dbReference type="EMBL" id="AP022612">
    <property type="protein sequence ID" value="BBZ32474.1"/>
    <property type="molecule type" value="Genomic_DNA"/>
</dbReference>
<dbReference type="Proteomes" id="UP000466931">
    <property type="component" value="Chromosome"/>
</dbReference>
<gene>
    <name evidence="1" type="ORF">MCNF_10790</name>
</gene>